<accession>A0A395M375</accession>
<reference evidence="7 8" key="1">
    <citation type="journal article" date="2011" name="ISME J.">
        <title>Community ecology of hot spring cyanobacterial mats: predominant populations and their functional potential.</title>
        <authorList>
            <person name="Klatt C.G."/>
            <person name="Wood J.M."/>
            <person name="Rusch D.B."/>
            <person name="Bateson M.M."/>
            <person name="Hamamura N."/>
            <person name="Heidelberg J.F."/>
            <person name="Grossman A.R."/>
            <person name="Bhaya D."/>
            <person name="Cohan F.M."/>
            <person name="Kuhl M."/>
            <person name="Bryant D.A."/>
            <person name="Ward D.M."/>
        </authorList>
    </citation>
    <scope>NUCLEOTIDE SEQUENCE [LARGE SCALE GENOMIC DNA]</scope>
    <source>
        <strain evidence="7">OS</strain>
    </source>
</reference>
<evidence type="ECO:0000259" key="6">
    <source>
        <dbReference type="PROSITE" id="PS50893"/>
    </source>
</evidence>
<dbReference type="PANTHER" id="PTHR42711:SF5">
    <property type="entry name" value="ABC TRANSPORTER ATP-BINDING PROTEIN NATA"/>
    <property type="match status" value="1"/>
</dbReference>
<organism evidence="7 8">
    <name type="scientific">Candidatus Thermochlorobacter aerophilus</name>
    <dbReference type="NCBI Taxonomy" id="1868324"/>
    <lineage>
        <taxon>Bacteria</taxon>
        <taxon>Pseudomonadati</taxon>
        <taxon>Chlorobiota</taxon>
        <taxon>Chlorobiia</taxon>
        <taxon>Chlorobiales</taxon>
        <taxon>Candidatus Thermochlorobacteriaceae</taxon>
        <taxon>Candidatus Thermochlorobacter</taxon>
    </lineage>
</organism>
<dbReference type="EMBL" id="PHFL01000007">
    <property type="protein sequence ID" value="RFM25243.1"/>
    <property type="molecule type" value="Genomic_DNA"/>
</dbReference>
<dbReference type="AlphaFoldDB" id="A0A395M375"/>
<dbReference type="GO" id="GO:0016887">
    <property type="term" value="F:ATP hydrolysis activity"/>
    <property type="evidence" value="ECO:0007669"/>
    <property type="project" value="InterPro"/>
</dbReference>
<dbReference type="SUPFAM" id="SSF52540">
    <property type="entry name" value="P-loop containing nucleoside triphosphate hydrolases"/>
    <property type="match status" value="1"/>
</dbReference>
<evidence type="ECO:0000313" key="7">
    <source>
        <dbReference type="EMBL" id="RFM25243.1"/>
    </source>
</evidence>
<dbReference type="CDD" id="cd03269">
    <property type="entry name" value="ABC_putative_ATPase"/>
    <property type="match status" value="1"/>
</dbReference>
<dbReference type="InterPro" id="IPR003593">
    <property type="entry name" value="AAA+_ATPase"/>
</dbReference>
<dbReference type="Gene3D" id="3.40.50.300">
    <property type="entry name" value="P-loop containing nucleotide triphosphate hydrolases"/>
    <property type="match status" value="1"/>
</dbReference>
<dbReference type="Pfam" id="PF13732">
    <property type="entry name" value="DrrA1-3_C"/>
    <property type="match status" value="1"/>
</dbReference>
<gene>
    <name evidence="7" type="ORF">D0433_01055</name>
</gene>
<keyword evidence="3" id="KW-0536">Nodulation</keyword>
<dbReference type="PANTHER" id="PTHR42711">
    <property type="entry name" value="ABC TRANSPORTER ATP-BINDING PROTEIN"/>
    <property type="match status" value="1"/>
</dbReference>
<dbReference type="GO" id="GO:0005524">
    <property type="term" value="F:ATP binding"/>
    <property type="evidence" value="ECO:0007669"/>
    <property type="project" value="UniProtKB-KW"/>
</dbReference>
<comment type="caution">
    <text evidence="7">The sequence shown here is derived from an EMBL/GenBank/DDBJ whole genome shotgun (WGS) entry which is preliminary data.</text>
</comment>
<evidence type="ECO:0000256" key="3">
    <source>
        <dbReference type="ARBA" id="ARBA00022458"/>
    </source>
</evidence>
<name>A0A395M375_9BACT</name>
<dbReference type="InterPro" id="IPR003439">
    <property type="entry name" value="ABC_transporter-like_ATP-bd"/>
</dbReference>
<proteinExistence type="inferred from homology"/>
<keyword evidence="5 7" id="KW-0067">ATP-binding</keyword>
<comment type="similarity">
    <text evidence="1">Belongs to the ABC transporter superfamily.</text>
</comment>
<keyword evidence="4" id="KW-0547">Nucleotide-binding</keyword>
<protein>
    <submittedName>
        <fullName evidence="7">ATP-binding cassette domain-containing protein</fullName>
    </submittedName>
</protein>
<feature type="domain" description="ABC transporter" evidence="6">
    <location>
        <begin position="2"/>
        <end position="229"/>
    </location>
</feature>
<dbReference type="InterPro" id="IPR027417">
    <property type="entry name" value="P-loop_NTPase"/>
</dbReference>
<keyword evidence="2" id="KW-0813">Transport</keyword>
<evidence type="ECO:0000256" key="5">
    <source>
        <dbReference type="ARBA" id="ARBA00022840"/>
    </source>
</evidence>
<evidence type="ECO:0000256" key="4">
    <source>
        <dbReference type="ARBA" id="ARBA00022741"/>
    </source>
</evidence>
<dbReference type="Pfam" id="PF00005">
    <property type="entry name" value="ABC_tran"/>
    <property type="match status" value="1"/>
</dbReference>
<dbReference type="SMART" id="SM00382">
    <property type="entry name" value="AAA"/>
    <property type="match status" value="1"/>
</dbReference>
<evidence type="ECO:0000256" key="2">
    <source>
        <dbReference type="ARBA" id="ARBA00022448"/>
    </source>
</evidence>
<dbReference type="PROSITE" id="PS50893">
    <property type="entry name" value="ABC_TRANSPORTER_2"/>
    <property type="match status" value="1"/>
</dbReference>
<evidence type="ECO:0000256" key="1">
    <source>
        <dbReference type="ARBA" id="ARBA00005417"/>
    </source>
</evidence>
<evidence type="ECO:0000313" key="8">
    <source>
        <dbReference type="Proteomes" id="UP000266389"/>
    </source>
</evidence>
<dbReference type="InterPro" id="IPR025302">
    <property type="entry name" value="DrrA1/2-like_C"/>
</dbReference>
<dbReference type="InterPro" id="IPR050763">
    <property type="entry name" value="ABC_transporter_ATP-binding"/>
</dbReference>
<dbReference type="Proteomes" id="UP000266389">
    <property type="component" value="Unassembled WGS sequence"/>
</dbReference>
<sequence length="311" mass="35084">MLKLQSVTKSYADKIAVKNLSFEVQRGEIFGILGPNGAGKTSTIRMICGITLPDSGTIEFLGRPMNEELQSKIGYLPEERGLYKKMKVGDVLLYFAQLKGLSRAEAKARIEHWAKRFEAEAWLKKKVDELSKGMQQKVQFMSVLLHEPELLILDEPFSGLDPINSELMMDVILEFKEAGKTILFSTHRMEQVEKICDSIVLINNGEAILSGKVREVKRSYGKNRIHLDFEGNDSFLEALLAQGKVEVTARSPKSVELKLLNGTTPREILTTANNCAEITRFELAEPSLREIFIMRVNETHTIESTKQFCKS</sequence>